<feature type="domain" description="HNH nuclease" evidence="2">
    <location>
        <begin position="140"/>
        <end position="216"/>
    </location>
</feature>
<protein>
    <recommendedName>
        <fullName evidence="2">HNH nuclease domain-containing protein</fullName>
    </recommendedName>
</protein>
<evidence type="ECO:0000256" key="1">
    <source>
        <dbReference type="SAM" id="MobiDB-lite"/>
    </source>
</evidence>
<dbReference type="EMBL" id="JAUEPT010000104">
    <property type="protein sequence ID" value="KAK0431925.1"/>
    <property type="molecule type" value="Genomic_DNA"/>
</dbReference>
<reference evidence="3" key="1">
    <citation type="submission" date="2023-06" db="EMBL/GenBank/DDBJ databases">
        <authorList>
            <consortium name="Lawrence Berkeley National Laboratory"/>
            <person name="Ahrendt S."/>
            <person name="Sahu N."/>
            <person name="Indic B."/>
            <person name="Wong-Bajracharya J."/>
            <person name="Merenyi Z."/>
            <person name="Ke H.-M."/>
            <person name="Monk M."/>
            <person name="Kocsube S."/>
            <person name="Drula E."/>
            <person name="Lipzen A."/>
            <person name="Balint B."/>
            <person name="Henrissat B."/>
            <person name="Andreopoulos B."/>
            <person name="Martin F.M."/>
            <person name="Harder C.B."/>
            <person name="Rigling D."/>
            <person name="Ford K.L."/>
            <person name="Foster G.D."/>
            <person name="Pangilinan J."/>
            <person name="Papanicolaou A."/>
            <person name="Barry K."/>
            <person name="LaButti K."/>
            <person name="Viragh M."/>
            <person name="Koriabine M."/>
            <person name="Yan M."/>
            <person name="Riley R."/>
            <person name="Champramary S."/>
            <person name="Plett K.L."/>
            <person name="Tsai I.J."/>
            <person name="Slot J."/>
            <person name="Sipos G."/>
            <person name="Plett J."/>
            <person name="Nagy L.G."/>
            <person name="Grigoriev I.V."/>
        </authorList>
    </citation>
    <scope>NUCLEOTIDE SEQUENCE</scope>
    <source>
        <strain evidence="3">FPL87.14</strain>
    </source>
</reference>
<keyword evidence="4" id="KW-1185">Reference proteome</keyword>
<evidence type="ECO:0000259" key="2">
    <source>
        <dbReference type="Pfam" id="PF13391"/>
    </source>
</evidence>
<comment type="caution">
    <text evidence="3">The sequence shown here is derived from an EMBL/GenBank/DDBJ whole genome shotgun (WGS) entry which is preliminary data.</text>
</comment>
<organism evidence="3 4">
    <name type="scientific">Armillaria borealis</name>
    <dbReference type="NCBI Taxonomy" id="47425"/>
    <lineage>
        <taxon>Eukaryota</taxon>
        <taxon>Fungi</taxon>
        <taxon>Dikarya</taxon>
        <taxon>Basidiomycota</taxon>
        <taxon>Agaricomycotina</taxon>
        <taxon>Agaricomycetes</taxon>
        <taxon>Agaricomycetidae</taxon>
        <taxon>Agaricales</taxon>
        <taxon>Marasmiineae</taxon>
        <taxon>Physalacriaceae</taxon>
        <taxon>Armillaria</taxon>
    </lineage>
</organism>
<evidence type="ECO:0000313" key="4">
    <source>
        <dbReference type="Proteomes" id="UP001175226"/>
    </source>
</evidence>
<evidence type="ECO:0000313" key="3">
    <source>
        <dbReference type="EMBL" id="KAK0431925.1"/>
    </source>
</evidence>
<dbReference type="AlphaFoldDB" id="A0AA39IXZ0"/>
<name>A0AA39IXZ0_9AGAR</name>
<gene>
    <name evidence="3" type="ORF">EV421DRAFT_1911436</name>
</gene>
<dbReference type="InterPro" id="IPR003615">
    <property type="entry name" value="HNH_nuc"/>
</dbReference>
<proteinExistence type="predicted"/>
<dbReference type="Proteomes" id="UP001175226">
    <property type="component" value="Unassembled WGS sequence"/>
</dbReference>
<sequence length="441" mass="50448">MSLPELAETVLSEMENPTYAFLRIPMPSGMAVDKPPNKRFLQLKIPVPMINACARRGRKWLLYVATAIAGTHGHLRQDEQDLQSEDMQGPVVDNDIYEFVTEVAICIADAQCGDTRTSANAGESRLHNRETIRTRDGGRCVILGPSLMENRYGHRSDWREDAGKDCQAAHILPHAKGNAYLDAVIQARGLSENVQFDGGIDDEKNALYMDSKIHTAGMTEQTCAFLYVPNSYMTMEDVLYPEEHPPPPLPESLQHATEHTYLQFQMLKTSTYFTLLDYMLTGRLWNNKFIRMPDDRSNFPPFFICHFYYGCTALHLWLDEDSLSTLNRYNLQRYYPPHIEVQRDESSDDDDEPLDDDDGDNDYTPPKRTRKHRIPELIAPSPVQESSDAAAFLVSWLWRANGVTMEEDGVDDPETIIREEFTSDKRELVEKWCQGTVLERE</sequence>
<feature type="region of interest" description="Disordered" evidence="1">
    <location>
        <begin position="340"/>
        <end position="380"/>
    </location>
</feature>
<feature type="compositionally biased region" description="Acidic residues" evidence="1">
    <location>
        <begin position="346"/>
        <end position="361"/>
    </location>
</feature>
<dbReference type="Pfam" id="PF13391">
    <property type="entry name" value="HNH_2"/>
    <property type="match status" value="1"/>
</dbReference>
<accession>A0AA39IXZ0</accession>